<dbReference type="KEGG" id="vg:23679640"/>
<dbReference type="EMBL" id="KJ567043">
    <property type="protein sequence ID" value="AID58953.1"/>
    <property type="molecule type" value="Genomic_DNA"/>
</dbReference>
<reference evidence="1 2" key="1">
    <citation type="submission" date="2014-03" db="EMBL/GenBank/DDBJ databases">
        <authorList>
            <person name="Yoder B.A."/>
            <person name="Colicchio M.A."/>
            <person name="Schafer C.E."/>
            <person name="Abrahim M.R."/>
            <person name="Adkins N.L."/>
            <person name="Burke K.A."/>
            <person name="Churilla B.M."/>
            <person name="Cohen K.L."/>
            <person name="Fasoranti T.O."/>
            <person name="Genkil J.S."/>
            <person name="Kramer Z.J."/>
            <person name="Prout A.K."/>
            <person name="Schwarz A.G."/>
            <person name="Tish M."/>
            <person name="Vispute N."/>
            <person name="Wilkes K.E."/>
            <person name="Williams C.R."/>
            <person name="Xiao X."/>
            <person name="Yu V.J."/>
            <person name="Lapin J.S."/>
            <person name="Ott C.T."/>
            <person name="Walburn T.D."/>
            <person name="Bradley K.W."/>
            <person name="Clarke D.Q."/>
            <person name="Lewis M.F."/>
            <person name="Barker L.P."/>
            <person name="Bailey C."/>
            <person name="Asai D.J."/>
            <person name="Bowman C.A."/>
            <person name="Russell D.A."/>
            <person name="Pope W.H."/>
            <person name="Jacobs-Sera D."/>
            <person name="Hendrix R.W."/>
            <person name="Hatfull G.F."/>
        </authorList>
    </citation>
    <scope>NUCLEOTIDE SEQUENCE [LARGE SCALE GENOMIC DNA]</scope>
</reference>
<dbReference type="RefSeq" id="YP_009124876.1">
    <property type="nucleotide sequence ID" value="NC_026590.1"/>
</dbReference>
<protein>
    <submittedName>
        <fullName evidence="1">Uncharacterized protein</fullName>
    </submittedName>
</protein>
<dbReference type="Proteomes" id="UP000027491">
    <property type="component" value="Segment"/>
</dbReference>
<organism evidence="1 2">
    <name type="scientific">Mycobacterium phage Gaia</name>
    <dbReference type="NCBI Taxonomy" id="1486472"/>
    <lineage>
        <taxon>Viruses</taxon>
        <taxon>Duplodnaviria</taxon>
        <taxon>Heunggongvirae</taxon>
        <taxon>Uroviricota</taxon>
        <taxon>Caudoviricetes</taxon>
        <taxon>Gaiavirus</taxon>
        <taxon>Gaiavirus gaia</taxon>
    </lineage>
</organism>
<evidence type="ECO:0000313" key="2">
    <source>
        <dbReference type="Proteomes" id="UP000027491"/>
    </source>
</evidence>
<dbReference type="GeneID" id="23679640"/>
<gene>
    <name evidence="1" type="primary">134</name>
    <name evidence="1" type="ORF">PBI_GAIA_134</name>
</gene>
<accession>A0A068F3M6</accession>
<name>A0A068F3M6_9CAUD</name>
<keyword evidence="2" id="KW-1185">Reference proteome</keyword>
<proteinExistence type="predicted"/>
<sequence length="177" mass="20273">MSARHIYVDETKQRDYLLVASVHITTDLTALRQVVRGLLLPGQRYLHMKDEKDGRKRTIAQAFVDAGVQATVYRAGAQHRNERQRRSACLRALIEDHATTLNAHIVLDEDETMVNFDNQKLIEYTRATGCRDTLRYEHKRPHTDALLAIPDAIAWCWAKGGDWRKLINPAVTVTRDV</sequence>
<evidence type="ECO:0000313" key="1">
    <source>
        <dbReference type="EMBL" id="AID58953.1"/>
    </source>
</evidence>